<gene>
    <name evidence="2" type="ORF">BSL82_15260</name>
</gene>
<feature type="signal peptide" evidence="1">
    <location>
        <begin position="1"/>
        <end position="24"/>
    </location>
</feature>
<evidence type="ECO:0000313" key="2">
    <source>
        <dbReference type="EMBL" id="API60478.1"/>
    </source>
</evidence>
<dbReference type="KEGG" id="sphj:BSL82_15260"/>
<dbReference type="AlphaFoldDB" id="A0A1L3ZXX1"/>
<keyword evidence="1" id="KW-0732">Signal</keyword>
<dbReference type="Proteomes" id="UP000182063">
    <property type="component" value="Chromosome"/>
</dbReference>
<protein>
    <recommendedName>
        <fullName evidence="4">Glycine zipper domain-containing protein</fullName>
    </recommendedName>
</protein>
<sequence length="98" mass="9966">MPRTIFAVFGTAGAALLMASPAIAGDAGDILKGGAIGAAGGAVVGAVVPGISTGEGALIGGAGGAVIGALDRDGRRWYRDERGNRYWVDKRGRRHYKR</sequence>
<name>A0A1L3ZXX1_9SPHN</name>
<accession>A0A1L3ZXX1</accession>
<evidence type="ECO:0000313" key="3">
    <source>
        <dbReference type="Proteomes" id="UP000182063"/>
    </source>
</evidence>
<proteinExistence type="predicted"/>
<evidence type="ECO:0000256" key="1">
    <source>
        <dbReference type="SAM" id="SignalP"/>
    </source>
</evidence>
<feature type="chain" id="PRO_5013358208" description="Glycine zipper domain-containing protein" evidence="1">
    <location>
        <begin position="25"/>
        <end position="98"/>
    </location>
</feature>
<dbReference type="EMBL" id="CP018221">
    <property type="protein sequence ID" value="API60478.1"/>
    <property type="molecule type" value="Genomic_DNA"/>
</dbReference>
<evidence type="ECO:0008006" key="4">
    <source>
        <dbReference type="Google" id="ProtNLM"/>
    </source>
</evidence>
<dbReference type="STRING" id="1921510.BSL82_15260"/>
<reference evidence="3" key="1">
    <citation type="submission" date="2016-11" db="EMBL/GenBank/DDBJ databases">
        <title>Complete Genome Sequence of alachlor-degrading Sphingomonas sp. strain JJ-A5.</title>
        <authorList>
            <person name="Lee H."/>
            <person name="Ka J.-O."/>
        </authorList>
    </citation>
    <scope>NUCLEOTIDE SEQUENCE [LARGE SCALE GENOMIC DNA]</scope>
    <source>
        <strain evidence="3">JJ-A5</strain>
    </source>
</reference>
<organism evidence="2 3">
    <name type="scientific">Tardibacter chloracetimidivorans</name>
    <dbReference type="NCBI Taxonomy" id="1921510"/>
    <lineage>
        <taxon>Bacteria</taxon>
        <taxon>Pseudomonadati</taxon>
        <taxon>Pseudomonadota</taxon>
        <taxon>Alphaproteobacteria</taxon>
        <taxon>Sphingomonadales</taxon>
        <taxon>Sphingomonadaceae</taxon>
        <taxon>Tardibacter</taxon>
    </lineage>
</organism>
<keyword evidence="3" id="KW-1185">Reference proteome</keyword>